<keyword evidence="2" id="KW-1185">Reference proteome</keyword>
<accession>A0ABD0MFN9</accession>
<evidence type="ECO:0000313" key="1">
    <source>
        <dbReference type="EMBL" id="KAL0147868.1"/>
    </source>
</evidence>
<comment type="caution">
    <text evidence="1">The sequence shown here is derived from an EMBL/GenBank/DDBJ whole genome shotgun (WGS) entry which is preliminary data.</text>
</comment>
<protein>
    <submittedName>
        <fullName evidence="1">Uncharacterized protein</fullName>
    </submittedName>
</protein>
<sequence>MAAAAPKTPKTARRVMCISPTRGPVEMRKDLTFAPRKKQGVSLTKFLHEDMNKVSRDFSMSGNRMGRYVFDKVMRIVKLYAVDIEDDFTSQEPCLIFPAKDWWLFYNNVWRDLNDCGDDPLYIAEWDSIIPGKRFRVVGDHSKKLPDDCVYIFYCNDKTKINERMWPIPESEHYMHYDMRFLFQWKDIHIIDDVFTCIDKIPSLISTHILQTLKYLKNGMLTTFNSIMSQDPSSTCCYSNTSETLPAMPDDNAVPMETLPQTNDNGWLDKFCMELGYHNLTFLTTPYGSAGAIAGAAACAGIDDTDGCIHSDGFKIIKATVVVILEHLINKKLKELCMGCEVDHPSQLRHSCLFEPNAYFFDAYFEELSRNLIKPELKHIIARALNRFGLRVNPQRIQGSVDAILCELRDEVYIVEKLRQVREKLVDVNSEQIVYDAVDSWKGGPQTA</sequence>
<dbReference type="AlphaFoldDB" id="A0ABD0MFN9"/>
<proteinExistence type="predicted"/>
<dbReference type="Proteomes" id="UP001529510">
    <property type="component" value="Unassembled WGS sequence"/>
</dbReference>
<gene>
    <name evidence="1" type="ORF">M9458_056827</name>
</gene>
<evidence type="ECO:0000313" key="2">
    <source>
        <dbReference type="Proteomes" id="UP001529510"/>
    </source>
</evidence>
<organism evidence="1 2">
    <name type="scientific">Cirrhinus mrigala</name>
    <name type="common">Mrigala</name>
    <dbReference type="NCBI Taxonomy" id="683832"/>
    <lineage>
        <taxon>Eukaryota</taxon>
        <taxon>Metazoa</taxon>
        <taxon>Chordata</taxon>
        <taxon>Craniata</taxon>
        <taxon>Vertebrata</taxon>
        <taxon>Euteleostomi</taxon>
        <taxon>Actinopterygii</taxon>
        <taxon>Neopterygii</taxon>
        <taxon>Teleostei</taxon>
        <taxon>Ostariophysi</taxon>
        <taxon>Cypriniformes</taxon>
        <taxon>Cyprinidae</taxon>
        <taxon>Labeoninae</taxon>
        <taxon>Labeonini</taxon>
        <taxon>Cirrhinus</taxon>
    </lineage>
</organism>
<reference evidence="1 2" key="1">
    <citation type="submission" date="2024-05" db="EMBL/GenBank/DDBJ databases">
        <title>Genome sequencing and assembly of Indian major carp, Cirrhinus mrigala (Hamilton, 1822).</title>
        <authorList>
            <person name="Mohindra V."/>
            <person name="Chowdhury L.M."/>
            <person name="Lal K."/>
            <person name="Jena J.K."/>
        </authorList>
    </citation>
    <scope>NUCLEOTIDE SEQUENCE [LARGE SCALE GENOMIC DNA]</scope>
    <source>
        <strain evidence="1">CM1030</strain>
        <tissue evidence="1">Blood</tissue>
    </source>
</reference>
<dbReference type="EMBL" id="JAMKFB020000720">
    <property type="protein sequence ID" value="KAL0147868.1"/>
    <property type="molecule type" value="Genomic_DNA"/>
</dbReference>
<name>A0ABD0MFN9_CIRMR</name>